<accession>A0A517XY76</accession>
<dbReference type="Proteomes" id="UP000319576">
    <property type="component" value="Chromosome"/>
</dbReference>
<proteinExistence type="predicted"/>
<reference evidence="1 2" key="1">
    <citation type="submission" date="2019-02" db="EMBL/GenBank/DDBJ databases">
        <title>Deep-cultivation of Planctomycetes and their phenomic and genomic characterization uncovers novel biology.</title>
        <authorList>
            <person name="Wiegand S."/>
            <person name="Jogler M."/>
            <person name="Boedeker C."/>
            <person name="Pinto D."/>
            <person name="Vollmers J."/>
            <person name="Rivas-Marin E."/>
            <person name="Kohn T."/>
            <person name="Peeters S.H."/>
            <person name="Heuer A."/>
            <person name="Rast P."/>
            <person name="Oberbeckmann S."/>
            <person name="Bunk B."/>
            <person name="Jeske O."/>
            <person name="Meyerdierks A."/>
            <person name="Storesund J.E."/>
            <person name="Kallscheuer N."/>
            <person name="Luecker S."/>
            <person name="Lage O.M."/>
            <person name="Pohl T."/>
            <person name="Merkel B.J."/>
            <person name="Hornburger P."/>
            <person name="Mueller R.-W."/>
            <person name="Bruemmer F."/>
            <person name="Labrenz M."/>
            <person name="Spormann A.M."/>
            <person name="Op den Camp H."/>
            <person name="Overmann J."/>
            <person name="Amann R."/>
            <person name="Jetten M.S.M."/>
            <person name="Mascher T."/>
            <person name="Medema M.H."/>
            <person name="Devos D.P."/>
            <person name="Kaster A.-K."/>
            <person name="Ovreas L."/>
            <person name="Rohde M."/>
            <person name="Galperin M.Y."/>
            <person name="Jogler C."/>
        </authorList>
    </citation>
    <scope>NUCLEOTIDE SEQUENCE [LARGE SCALE GENOMIC DNA]</scope>
    <source>
        <strain evidence="1 2">ETA_A1</strain>
    </source>
</reference>
<dbReference type="KEGG" id="uli:ETAA1_44390"/>
<name>A0A517XY76_9BACT</name>
<dbReference type="EMBL" id="CP036273">
    <property type="protein sequence ID" value="QDU22459.1"/>
    <property type="molecule type" value="Genomic_DNA"/>
</dbReference>
<keyword evidence="2" id="KW-1185">Reference proteome</keyword>
<evidence type="ECO:0000313" key="2">
    <source>
        <dbReference type="Proteomes" id="UP000319576"/>
    </source>
</evidence>
<evidence type="ECO:0000313" key="1">
    <source>
        <dbReference type="EMBL" id="QDU22459.1"/>
    </source>
</evidence>
<sequence>MLKDALAGRPLGQGDIIADVPFFVIPRTLQLKIQGEQGQSKCRAEDAESFRRAKEKAAGRPVVAADLPVVIEPGVIITQDCDIEHKSYMTVARIFKLESVVVDARDAVKYDEPCVLWDVKRSITEGTDHASFIYLGRPIGDAAVVADLLKVQSFAKDPWGAYFLQNRVKCLTDDGAKYLQGRLATFVGRYATEAGFWYEAGDQELATKVKGDKYLIDKAYDSLKSKRTGAPMPSPPRADPTAS</sequence>
<protein>
    <submittedName>
        <fullName evidence="1">Uncharacterized protein</fullName>
    </submittedName>
</protein>
<gene>
    <name evidence="1" type="ORF">ETAA1_44390</name>
</gene>
<dbReference type="RefSeq" id="WP_145242207.1">
    <property type="nucleotide sequence ID" value="NZ_CP036273.1"/>
</dbReference>
<dbReference type="OrthoDB" id="9833512at2"/>
<organism evidence="1 2">
    <name type="scientific">Urbifossiella limnaea</name>
    <dbReference type="NCBI Taxonomy" id="2528023"/>
    <lineage>
        <taxon>Bacteria</taxon>
        <taxon>Pseudomonadati</taxon>
        <taxon>Planctomycetota</taxon>
        <taxon>Planctomycetia</taxon>
        <taxon>Gemmatales</taxon>
        <taxon>Gemmataceae</taxon>
        <taxon>Urbifossiella</taxon>
    </lineage>
</organism>
<dbReference type="AlphaFoldDB" id="A0A517XY76"/>